<comment type="caution">
    <text evidence="9">Lacks conserved residue(s) required for the propagation of feature annotation.</text>
</comment>
<dbReference type="EMBL" id="JBBNAE010000002">
    <property type="protein sequence ID" value="KAK9145067.1"/>
    <property type="molecule type" value="Genomic_DNA"/>
</dbReference>
<comment type="caution">
    <text evidence="11">The sequence shown here is derived from an EMBL/GenBank/DDBJ whole genome shotgun (WGS) entry which is preliminary data.</text>
</comment>
<evidence type="ECO:0000256" key="4">
    <source>
        <dbReference type="ARBA" id="ARBA00022554"/>
    </source>
</evidence>
<keyword evidence="6 9" id="KW-1133">Transmembrane helix</keyword>
<accession>A0AAP0K5G5</accession>
<dbReference type="GO" id="GO:0005774">
    <property type="term" value="C:vacuolar membrane"/>
    <property type="evidence" value="ECO:0007669"/>
    <property type="project" value="UniProtKB-SubCell"/>
</dbReference>
<name>A0AAP0K5G5_9MAGN</name>
<evidence type="ECO:0000256" key="7">
    <source>
        <dbReference type="ARBA" id="ARBA00023136"/>
    </source>
</evidence>
<organism evidence="11 12">
    <name type="scientific">Stephania japonica</name>
    <dbReference type="NCBI Taxonomy" id="461633"/>
    <lineage>
        <taxon>Eukaryota</taxon>
        <taxon>Viridiplantae</taxon>
        <taxon>Streptophyta</taxon>
        <taxon>Embryophyta</taxon>
        <taxon>Tracheophyta</taxon>
        <taxon>Spermatophyta</taxon>
        <taxon>Magnoliopsida</taxon>
        <taxon>Ranunculales</taxon>
        <taxon>Menispermaceae</taxon>
        <taxon>Menispermoideae</taxon>
        <taxon>Cissampelideae</taxon>
        <taxon>Stephania</taxon>
    </lineage>
</organism>
<evidence type="ECO:0000256" key="5">
    <source>
        <dbReference type="ARBA" id="ARBA00022692"/>
    </source>
</evidence>
<keyword evidence="3" id="KW-0410">Iron transport</keyword>
<feature type="transmembrane region" description="Helical" evidence="9">
    <location>
        <begin position="244"/>
        <end position="270"/>
    </location>
</feature>
<dbReference type="GO" id="GO:0140315">
    <property type="term" value="F:iron ion sequestering activity"/>
    <property type="evidence" value="ECO:0007669"/>
    <property type="project" value="UniProtKB-UniRule"/>
</dbReference>
<dbReference type="InterPro" id="IPR008217">
    <property type="entry name" value="Ccc1_fam"/>
</dbReference>
<feature type="transmembrane region" description="Helical" evidence="9">
    <location>
        <begin position="185"/>
        <end position="208"/>
    </location>
</feature>
<dbReference type="GO" id="GO:0005384">
    <property type="term" value="F:manganese ion transmembrane transporter activity"/>
    <property type="evidence" value="ECO:0007669"/>
    <property type="project" value="InterPro"/>
</dbReference>
<evidence type="ECO:0000256" key="9">
    <source>
        <dbReference type="RuleBase" id="RU369115"/>
    </source>
</evidence>
<comment type="function">
    <text evidence="9">Vacuolar Fe(2+) uptake transporter.</text>
</comment>
<dbReference type="Proteomes" id="UP001417504">
    <property type="component" value="Unassembled WGS sequence"/>
</dbReference>
<dbReference type="AlphaFoldDB" id="A0AAP0K5G5"/>
<protein>
    <recommendedName>
        <fullName evidence="9">Vacuolar iron transporter</fullName>
    </recommendedName>
</protein>
<evidence type="ECO:0000313" key="12">
    <source>
        <dbReference type="Proteomes" id="UP001417504"/>
    </source>
</evidence>
<dbReference type="PANTHER" id="PTHR31851">
    <property type="entry name" value="FE(2+)/MN(2+) TRANSPORTER PCL1"/>
    <property type="match status" value="1"/>
</dbReference>
<dbReference type="GO" id="GO:0005381">
    <property type="term" value="F:iron ion transmembrane transporter activity"/>
    <property type="evidence" value="ECO:0007669"/>
    <property type="project" value="UniProtKB-UniRule"/>
</dbReference>
<evidence type="ECO:0000256" key="1">
    <source>
        <dbReference type="ARBA" id="ARBA00004128"/>
    </source>
</evidence>
<evidence type="ECO:0000256" key="10">
    <source>
        <dbReference type="SAM" id="MobiDB-lite"/>
    </source>
</evidence>
<reference evidence="11 12" key="1">
    <citation type="submission" date="2024-01" db="EMBL/GenBank/DDBJ databases">
        <title>Genome assemblies of Stephania.</title>
        <authorList>
            <person name="Yang L."/>
        </authorList>
    </citation>
    <scope>NUCLEOTIDE SEQUENCE [LARGE SCALE GENOMIC DNA]</scope>
    <source>
        <strain evidence="11">QJT</strain>
        <tissue evidence="11">Leaf</tissue>
    </source>
</reference>
<gene>
    <name evidence="11" type="ORF">Sjap_004970</name>
</gene>
<keyword evidence="5 9" id="KW-0812">Transmembrane</keyword>
<sequence>MKHQIDNHAMHLPLLSTDAPQKNNTNKNDDHERPQMGPWSGIIGVDRVKSIVYAGLDAIVTCFALISSISGGRLSSFDVLVLGFANLVADGISMGFGDYVSSSAEKDMVEKERQLTRWEVAHNVGGSQLEDLLRKYQSLGMDYQDALTVVNVLAKYREVLVEEKMSMNKGMIAPDEAEKPWKNGLVTFFAFIVFGSAPLLSYIVLVPFTNSQTIKFLGACVLSALALGLLGVAKAKIAGQNSVISVISVFSTVLNGAIAASAAYLIGWILRNVAG</sequence>
<evidence type="ECO:0000256" key="8">
    <source>
        <dbReference type="ARBA" id="ARBA00044464"/>
    </source>
</evidence>
<evidence type="ECO:0000313" key="11">
    <source>
        <dbReference type="EMBL" id="KAK9145067.1"/>
    </source>
</evidence>
<comment type="subcellular location">
    <subcellularLocation>
        <location evidence="1 9">Vacuole membrane</location>
        <topology evidence="1 9">Multi-pass membrane protein</topology>
    </subcellularLocation>
</comment>
<feature type="transmembrane region" description="Helical" evidence="9">
    <location>
        <begin position="214"/>
        <end position="232"/>
    </location>
</feature>
<keyword evidence="7 9" id="KW-0472">Membrane</keyword>
<evidence type="ECO:0000256" key="2">
    <source>
        <dbReference type="ARBA" id="ARBA00007049"/>
    </source>
</evidence>
<keyword evidence="4 9" id="KW-0926">Vacuole</keyword>
<dbReference type="Pfam" id="PF01988">
    <property type="entry name" value="VIT1"/>
    <property type="match status" value="1"/>
</dbReference>
<dbReference type="GO" id="GO:0030026">
    <property type="term" value="P:intracellular manganese ion homeostasis"/>
    <property type="evidence" value="ECO:0007669"/>
    <property type="project" value="InterPro"/>
</dbReference>
<keyword evidence="3" id="KW-0408">Iron</keyword>
<keyword evidence="12" id="KW-1185">Reference proteome</keyword>
<evidence type="ECO:0000256" key="6">
    <source>
        <dbReference type="ARBA" id="ARBA00022989"/>
    </source>
</evidence>
<keyword evidence="9" id="KW-0813">Transport</keyword>
<evidence type="ECO:0000256" key="3">
    <source>
        <dbReference type="ARBA" id="ARBA00022496"/>
    </source>
</evidence>
<keyword evidence="9" id="KW-0406">Ion transport</keyword>
<comment type="catalytic activity">
    <reaction evidence="8">
        <text>Fe(2+)(in) = Fe(2+)(out)</text>
        <dbReference type="Rhea" id="RHEA:28486"/>
        <dbReference type="ChEBI" id="CHEBI:29033"/>
    </reaction>
    <physiologicalReaction direction="left-to-right" evidence="8">
        <dbReference type="Rhea" id="RHEA:28487"/>
    </physiologicalReaction>
</comment>
<proteinExistence type="inferred from homology"/>
<feature type="region of interest" description="Disordered" evidence="10">
    <location>
        <begin position="16"/>
        <end position="37"/>
    </location>
</feature>
<comment type="similarity">
    <text evidence="2 9">Belongs to the CCC1 family.</text>
</comment>